<evidence type="ECO:0000313" key="9">
    <source>
        <dbReference type="Proteomes" id="UP000245974"/>
    </source>
</evidence>
<evidence type="ECO:0000256" key="2">
    <source>
        <dbReference type="ARBA" id="ARBA00022643"/>
    </source>
</evidence>
<dbReference type="RefSeq" id="WP_121972528.1">
    <property type="nucleotide sequence ID" value="NZ_OOGT01000003.1"/>
</dbReference>
<proteinExistence type="inferred from homology"/>
<feature type="binding site" evidence="6">
    <location>
        <position position="57"/>
    </location>
    <ligand>
        <name>FMN</name>
        <dbReference type="ChEBI" id="CHEBI:58210"/>
    </ligand>
</feature>
<comment type="similarity">
    <text evidence="5">Belongs to the NtaA/SnaA/DszA monooxygenase family.</text>
</comment>
<keyword evidence="4 8" id="KW-0503">Monooxygenase</keyword>
<evidence type="ECO:0000256" key="1">
    <source>
        <dbReference type="ARBA" id="ARBA00022630"/>
    </source>
</evidence>
<dbReference type="EMBL" id="OOGT01000003">
    <property type="protein sequence ID" value="SPL68955.1"/>
    <property type="molecule type" value="Genomic_DNA"/>
</dbReference>
<dbReference type="PANTHER" id="PTHR30011">
    <property type="entry name" value="ALKANESULFONATE MONOOXYGENASE-RELATED"/>
    <property type="match status" value="1"/>
</dbReference>
<dbReference type="AlphaFoldDB" id="A0A2U3MUA4"/>
<name>A0A2U3MUA4_9GAMM</name>
<keyword evidence="9" id="KW-1185">Reference proteome</keyword>
<dbReference type="PIRSF" id="PIRSF000337">
    <property type="entry name" value="NTA_MOA"/>
    <property type="match status" value="1"/>
</dbReference>
<keyword evidence="1 6" id="KW-0285">Flavoprotein</keyword>
<accession>A0A2U3MUA4</accession>
<reference evidence="9" key="1">
    <citation type="submission" date="2018-03" db="EMBL/GenBank/DDBJ databases">
        <authorList>
            <person name="Blom J."/>
        </authorList>
    </citation>
    <scope>NUCLEOTIDE SEQUENCE [LARGE SCALE GENOMIC DNA]</scope>
    <source>
        <strain evidence="9">KPC-SM-21</strain>
    </source>
</reference>
<feature type="domain" description="Luciferase-like" evidence="7">
    <location>
        <begin position="20"/>
        <end position="389"/>
    </location>
</feature>
<feature type="binding site" evidence="6">
    <location>
        <position position="232"/>
    </location>
    <ligand>
        <name>FMN</name>
        <dbReference type="ChEBI" id="CHEBI:58210"/>
    </ligand>
</feature>
<dbReference type="GO" id="GO:0018529">
    <property type="term" value="F:nitrilotriacetate monooxygenase activity"/>
    <property type="evidence" value="ECO:0007669"/>
    <property type="project" value="UniProtKB-EC"/>
</dbReference>
<feature type="binding site" evidence="6">
    <location>
        <position position="161"/>
    </location>
    <ligand>
        <name>FMN</name>
        <dbReference type="ChEBI" id="CHEBI:58210"/>
    </ligand>
</feature>
<dbReference type="OrthoDB" id="6133319at2"/>
<dbReference type="EC" id="1.14.14.10" evidence="8"/>
<dbReference type="Pfam" id="PF00296">
    <property type="entry name" value="Bac_luciferase"/>
    <property type="match status" value="1"/>
</dbReference>
<dbReference type="NCBIfam" id="TIGR03860">
    <property type="entry name" value="FMN_nitrolo"/>
    <property type="match status" value="1"/>
</dbReference>
<feature type="binding site" evidence="6">
    <location>
        <position position="107"/>
    </location>
    <ligand>
        <name>FMN</name>
        <dbReference type="ChEBI" id="CHEBI:58210"/>
    </ligand>
</feature>
<dbReference type="Proteomes" id="UP000245974">
    <property type="component" value="Unassembled WGS sequence"/>
</dbReference>
<sequence length="459" mass="51929">MTKRQLKLGAFIPTTSQHVAGWRHPESRPQDHLNIDYAIELVKTAERGLFDAYFLADSLSSNWVNWGQNTSKAQKASGLTDKSVCFEPVTLFSALSVVTKNIGFIATASTTYEDPYLLARKFASLDHISKGRAGWNVVTTSAADTARNFNVEKHPDAKTRYERAGEFIEVTKKLWDSWEDDAFKYDKISGQFFDAEKIHEPLHHGKYFHIQGALNVSRPPQGYPVIVQAGQSEDGRELAAQYAEVIFTAQQSLEDAQSFYRDLKTRLKKYGRHTDDLKIMPGVSVFVAKTEQEAKEKYQLLNDLIHPEVGLSLLTGLSGGINLSQYDLDAAFPKLKDTEINFSSRQQMMIEIAHKHQFTIRQLYEYIACARGHWTLIGTPEQVVDQLQLWFENEAADGFNILPPTTPAGLNDFVEFIIPELQRRGIFRTEYEGTTLRENLGLKRPENQYVLAKQAIAAS</sequence>
<gene>
    <name evidence="8" type="primary">ntaA</name>
    <name evidence="8" type="ORF">KPC_0133</name>
</gene>
<evidence type="ECO:0000313" key="8">
    <source>
        <dbReference type="EMBL" id="SPL68955.1"/>
    </source>
</evidence>
<evidence type="ECO:0000256" key="6">
    <source>
        <dbReference type="PIRSR" id="PIRSR000337-1"/>
    </source>
</evidence>
<dbReference type="InParanoid" id="A0A2U3MUA4"/>
<protein>
    <submittedName>
        <fullName evidence="8">Nitrilotriacetate monooxygenase component A</fullName>
        <ecNumber evidence="8">1.14.14.10</ecNumber>
    </submittedName>
</protein>
<dbReference type="InterPro" id="IPR011251">
    <property type="entry name" value="Luciferase-like_dom"/>
</dbReference>
<dbReference type="PANTHER" id="PTHR30011:SF16">
    <property type="entry name" value="C2H2 FINGER DOMAIN TRANSCRIPTION FACTOR (EUROFUNG)-RELATED"/>
    <property type="match status" value="1"/>
</dbReference>
<dbReference type="Gene3D" id="3.20.20.30">
    <property type="entry name" value="Luciferase-like domain"/>
    <property type="match status" value="1"/>
</dbReference>
<evidence type="ECO:0000256" key="3">
    <source>
        <dbReference type="ARBA" id="ARBA00023002"/>
    </source>
</evidence>
<keyword evidence="2 6" id="KW-0288">FMN</keyword>
<evidence type="ECO:0000256" key="5">
    <source>
        <dbReference type="ARBA" id="ARBA00033748"/>
    </source>
</evidence>
<evidence type="ECO:0000259" key="7">
    <source>
        <dbReference type="Pfam" id="PF00296"/>
    </source>
</evidence>
<dbReference type="SUPFAM" id="SSF51679">
    <property type="entry name" value="Bacterial luciferase-like"/>
    <property type="match status" value="1"/>
</dbReference>
<dbReference type="InterPro" id="IPR051260">
    <property type="entry name" value="Diverse_substr_monoxygenases"/>
</dbReference>
<dbReference type="InterPro" id="IPR016215">
    <property type="entry name" value="NTA_MOA"/>
</dbReference>
<evidence type="ECO:0000256" key="4">
    <source>
        <dbReference type="ARBA" id="ARBA00023033"/>
    </source>
</evidence>
<organism evidence="8 9">
    <name type="scientific">Acinetobacter stercoris</name>
    <dbReference type="NCBI Taxonomy" id="2126983"/>
    <lineage>
        <taxon>Bacteria</taxon>
        <taxon>Pseudomonadati</taxon>
        <taxon>Pseudomonadota</taxon>
        <taxon>Gammaproteobacteria</taxon>
        <taxon>Moraxellales</taxon>
        <taxon>Moraxellaceae</taxon>
        <taxon>Acinetobacter</taxon>
    </lineage>
</organism>
<dbReference type="InterPro" id="IPR036661">
    <property type="entry name" value="Luciferase-like_sf"/>
</dbReference>
<keyword evidence="3 8" id="KW-0560">Oxidoreductase</keyword>
<dbReference type="CDD" id="cd01095">
    <property type="entry name" value="Nitrilotriacetate_monoxgenase"/>
    <property type="match status" value="1"/>
</dbReference>